<dbReference type="EMBL" id="BMAW01119366">
    <property type="protein sequence ID" value="GFT84315.1"/>
    <property type="molecule type" value="Genomic_DNA"/>
</dbReference>
<protein>
    <submittedName>
        <fullName evidence="1">Uncharacterized protein</fullName>
    </submittedName>
</protein>
<sequence>MTDLGLQKLFVASIWRRTLLLEFPRFLIPLLSLLLVIGLSKAESWAENYFYPSLFSLLSFWLKPPKNPLQPMKHLLKR</sequence>
<organism evidence="1 2">
    <name type="scientific">Nephila pilipes</name>
    <name type="common">Giant wood spider</name>
    <name type="synonym">Nephila maculata</name>
    <dbReference type="NCBI Taxonomy" id="299642"/>
    <lineage>
        <taxon>Eukaryota</taxon>
        <taxon>Metazoa</taxon>
        <taxon>Ecdysozoa</taxon>
        <taxon>Arthropoda</taxon>
        <taxon>Chelicerata</taxon>
        <taxon>Arachnida</taxon>
        <taxon>Araneae</taxon>
        <taxon>Araneomorphae</taxon>
        <taxon>Entelegynae</taxon>
        <taxon>Araneoidea</taxon>
        <taxon>Nephilidae</taxon>
        <taxon>Nephila</taxon>
    </lineage>
</organism>
<gene>
    <name evidence="1" type="ORF">NPIL_150111</name>
</gene>
<keyword evidence="2" id="KW-1185">Reference proteome</keyword>
<proteinExistence type="predicted"/>
<name>A0A8X6PR00_NEPPI</name>
<evidence type="ECO:0000313" key="2">
    <source>
        <dbReference type="Proteomes" id="UP000887013"/>
    </source>
</evidence>
<reference evidence="1" key="1">
    <citation type="submission" date="2020-08" db="EMBL/GenBank/DDBJ databases">
        <title>Multicomponent nature underlies the extraordinary mechanical properties of spider dragline silk.</title>
        <authorList>
            <person name="Kono N."/>
            <person name="Nakamura H."/>
            <person name="Mori M."/>
            <person name="Yoshida Y."/>
            <person name="Ohtoshi R."/>
            <person name="Malay A.D."/>
            <person name="Moran D.A.P."/>
            <person name="Tomita M."/>
            <person name="Numata K."/>
            <person name="Arakawa K."/>
        </authorList>
    </citation>
    <scope>NUCLEOTIDE SEQUENCE</scope>
</reference>
<dbReference type="AlphaFoldDB" id="A0A8X6PR00"/>
<comment type="caution">
    <text evidence="1">The sequence shown here is derived from an EMBL/GenBank/DDBJ whole genome shotgun (WGS) entry which is preliminary data.</text>
</comment>
<accession>A0A8X6PR00</accession>
<evidence type="ECO:0000313" key="1">
    <source>
        <dbReference type="EMBL" id="GFT84315.1"/>
    </source>
</evidence>
<dbReference type="Proteomes" id="UP000887013">
    <property type="component" value="Unassembled WGS sequence"/>
</dbReference>